<reference evidence="2" key="1">
    <citation type="submission" date="2012-11" db="EMBL/GenBank/DDBJ databases">
        <title>Permanent draft genomes of Rhodopirellula europaea strain SH398 and 6C.</title>
        <authorList>
            <person name="Richter M."/>
            <person name="Richter-Heitmann T."/>
            <person name="Frank C."/>
            <person name="Harder J."/>
            <person name="Glockner F.O."/>
        </authorList>
    </citation>
    <scope>NUCLEOTIDE SEQUENCE</scope>
    <source>
        <strain evidence="2">6C</strain>
    </source>
</reference>
<sequence>MEITVAYRFSDSLHFNMPDELCSDQSLCHSQMRGPTSSRSRGHLRSNYRSE</sequence>
<name>M2B5F6_9BACT</name>
<protein>
    <submittedName>
        <fullName evidence="2">Uncharacterized protein</fullName>
    </submittedName>
</protein>
<feature type="compositionally biased region" description="Basic residues" evidence="1">
    <location>
        <begin position="40"/>
        <end position="51"/>
    </location>
</feature>
<evidence type="ECO:0000256" key="1">
    <source>
        <dbReference type="SAM" id="MobiDB-lite"/>
    </source>
</evidence>
<keyword evidence="3" id="KW-1185">Reference proteome</keyword>
<comment type="caution">
    <text evidence="2">The sequence shown here is derived from an EMBL/GenBank/DDBJ whole genome shotgun (WGS) entry which is preliminary data.</text>
</comment>
<dbReference type="AlphaFoldDB" id="M2B5F6"/>
<reference evidence="2" key="2">
    <citation type="journal article" date="2013" name="Mar. Genomics">
        <title>Expression of sulfatases in Rhodopirellula baltica and the diversity of sulfatases in the genus Rhodopirellula.</title>
        <authorList>
            <person name="Wegner C.E."/>
            <person name="Richter-Heitmann T."/>
            <person name="Klindworth A."/>
            <person name="Klockow C."/>
            <person name="Richter M."/>
            <person name="Achstetter T."/>
            <person name="Glockner F.O."/>
            <person name="Harder J."/>
        </authorList>
    </citation>
    <scope>NUCLEOTIDE SEQUENCE [LARGE SCALE GENOMIC DNA]</scope>
    <source>
        <strain evidence="2">6C</strain>
    </source>
</reference>
<proteinExistence type="predicted"/>
<dbReference type="PATRIC" id="fig|1263867.3.peg.2096"/>
<accession>M2B5F6</accession>
<evidence type="ECO:0000313" key="2">
    <source>
        <dbReference type="EMBL" id="EMB17434.1"/>
    </source>
</evidence>
<dbReference type="Proteomes" id="UP000011529">
    <property type="component" value="Unassembled WGS sequence"/>
</dbReference>
<evidence type="ECO:0000313" key="3">
    <source>
        <dbReference type="Proteomes" id="UP000011529"/>
    </source>
</evidence>
<gene>
    <name evidence="2" type="ORF">RE6C_01972</name>
</gene>
<dbReference type="EMBL" id="ANMO01000097">
    <property type="protein sequence ID" value="EMB17434.1"/>
    <property type="molecule type" value="Genomic_DNA"/>
</dbReference>
<organism evidence="2 3">
    <name type="scientific">Rhodopirellula europaea 6C</name>
    <dbReference type="NCBI Taxonomy" id="1263867"/>
    <lineage>
        <taxon>Bacteria</taxon>
        <taxon>Pseudomonadati</taxon>
        <taxon>Planctomycetota</taxon>
        <taxon>Planctomycetia</taxon>
        <taxon>Pirellulales</taxon>
        <taxon>Pirellulaceae</taxon>
        <taxon>Rhodopirellula</taxon>
    </lineage>
</organism>
<feature type="compositionally biased region" description="Polar residues" evidence="1">
    <location>
        <begin position="28"/>
        <end position="39"/>
    </location>
</feature>
<feature type="region of interest" description="Disordered" evidence="1">
    <location>
        <begin position="28"/>
        <end position="51"/>
    </location>
</feature>